<keyword evidence="9" id="KW-1185">Reference proteome</keyword>
<comment type="cofactor">
    <cofactor evidence="1">
        <name>FAD</name>
        <dbReference type="ChEBI" id="CHEBI:57692"/>
    </cofactor>
</comment>
<dbReference type="Proteomes" id="UP000214365">
    <property type="component" value="Unassembled WGS sequence"/>
</dbReference>
<evidence type="ECO:0000256" key="5">
    <source>
        <dbReference type="ARBA" id="ARBA00023033"/>
    </source>
</evidence>
<dbReference type="PANTHER" id="PTHR47178">
    <property type="entry name" value="MONOOXYGENASE, FAD-BINDING"/>
    <property type="match status" value="1"/>
</dbReference>
<dbReference type="PRINTS" id="PR00420">
    <property type="entry name" value="RNGMNOXGNASE"/>
</dbReference>
<evidence type="ECO:0000256" key="1">
    <source>
        <dbReference type="ARBA" id="ARBA00001974"/>
    </source>
</evidence>
<organism evidence="8 9">
    <name type="scientific">Talaromyces atroroseus</name>
    <dbReference type="NCBI Taxonomy" id="1441469"/>
    <lineage>
        <taxon>Eukaryota</taxon>
        <taxon>Fungi</taxon>
        <taxon>Dikarya</taxon>
        <taxon>Ascomycota</taxon>
        <taxon>Pezizomycotina</taxon>
        <taxon>Eurotiomycetes</taxon>
        <taxon>Eurotiomycetidae</taxon>
        <taxon>Eurotiales</taxon>
        <taxon>Trichocomaceae</taxon>
        <taxon>Talaromyces</taxon>
        <taxon>Talaromyces sect. Trachyspermi</taxon>
    </lineage>
</organism>
<protein>
    <recommendedName>
        <fullName evidence="7">FAD-binding domain-containing protein</fullName>
    </recommendedName>
</protein>
<dbReference type="OrthoDB" id="4223027at2759"/>
<dbReference type="Pfam" id="PF01494">
    <property type="entry name" value="FAD_binding_3"/>
    <property type="match status" value="1"/>
</dbReference>
<dbReference type="PANTHER" id="PTHR47178:SF5">
    <property type="entry name" value="FAD-BINDING DOMAIN-CONTAINING PROTEIN"/>
    <property type="match status" value="1"/>
</dbReference>
<keyword evidence="4" id="KW-0560">Oxidoreductase</keyword>
<dbReference type="AlphaFoldDB" id="A0A225AC38"/>
<dbReference type="GO" id="GO:0004497">
    <property type="term" value="F:monooxygenase activity"/>
    <property type="evidence" value="ECO:0007669"/>
    <property type="project" value="UniProtKB-KW"/>
</dbReference>
<evidence type="ECO:0000256" key="4">
    <source>
        <dbReference type="ARBA" id="ARBA00023002"/>
    </source>
</evidence>
<comment type="caution">
    <text evidence="8">The sequence shown here is derived from an EMBL/GenBank/DDBJ whole genome shotgun (WGS) entry which is preliminary data.</text>
</comment>
<evidence type="ECO:0000256" key="6">
    <source>
        <dbReference type="SAM" id="SignalP"/>
    </source>
</evidence>
<evidence type="ECO:0000259" key="7">
    <source>
        <dbReference type="Pfam" id="PF01494"/>
    </source>
</evidence>
<dbReference type="GO" id="GO:0071949">
    <property type="term" value="F:FAD binding"/>
    <property type="evidence" value="ECO:0007669"/>
    <property type="project" value="InterPro"/>
</dbReference>
<evidence type="ECO:0000313" key="9">
    <source>
        <dbReference type="Proteomes" id="UP000214365"/>
    </source>
</evidence>
<dbReference type="EMBL" id="LFMY01000009">
    <property type="protein sequence ID" value="OKL58622.1"/>
    <property type="molecule type" value="Genomic_DNA"/>
</dbReference>
<sequence length="387" mass="41358">MQKPVLISGAGLASLLLARSLLQSNIPFQVFERDASLAFRGQGYRLRLSSQGLDAIESVLEPAAFQRFYDQCGKTAGKGVVTLDAVTGKMLEHMPEALGSRGGKIVGISRGDMRRLFLEGFEDRIQFNKYVTGYELTDDGVRAVFADGTKSVEGALLVAGDGIKSLVAKQVSGGRLKVYDTGARGIHGQASTTAFKSLGEGVFRLLDESTPGRQISIITNVRPGDMDDPDIQFGWTLGAVPGVIEVPNNDYSIVGKTAADIAKSLTSGWHPHFKPLIDNINESEAAFWKITCSTPTGVPEWPNEPRVTVIGDAAHAMTPAGGNGANTAVRDSALLGRLLREAGGYNNGVTAAYEKEMRVYASEEVRASYGIATKIFNAEINESTPSV</sequence>
<gene>
    <name evidence="8" type="ORF">UA08_06224</name>
</gene>
<evidence type="ECO:0000256" key="2">
    <source>
        <dbReference type="ARBA" id="ARBA00022630"/>
    </source>
</evidence>
<dbReference type="STRING" id="1441469.A0A225AC38"/>
<dbReference type="InterPro" id="IPR002938">
    <property type="entry name" value="FAD-bd"/>
</dbReference>
<dbReference type="GeneID" id="31005980"/>
<dbReference type="Gene3D" id="3.50.50.60">
    <property type="entry name" value="FAD/NAD(P)-binding domain"/>
    <property type="match status" value="1"/>
</dbReference>
<keyword evidence="5" id="KW-0503">Monooxygenase</keyword>
<keyword evidence="2" id="KW-0285">Flavoprotein</keyword>
<keyword evidence="3" id="KW-0274">FAD</keyword>
<dbReference type="RefSeq" id="XP_020118743.1">
    <property type="nucleotide sequence ID" value="XM_020268524.1"/>
</dbReference>
<keyword evidence="6" id="KW-0732">Signal</keyword>
<name>A0A225AC38_TALAT</name>
<proteinExistence type="predicted"/>
<dbReference type="SUPFAM" id="SSF51905">
    <property type="entry name" value="FAD/NAD(P)-binding domain"/>
    <property type="match status" value="1"/>
</dbReference>
<reference evidence="8 9" key="1">
    <citation type="submission" date="2015-06" db="EMBL/GenBank/DDBJ databases">
        <title>Talaromyces atroroseus IBT 11181 draft genome.</title>
        <authorList>
            <person name="Rasmussen K.B."/>
            <person name="Rasmussen S."/>
            <person name="Petersen B."/>
            <person name="Sicheritz-Ponten T."/>
            <person name="Mortensen U.H."/>
            <person name="Thrane U."/>
        </authorList>
    </citation>
    <scope>NUCLEOTIDE SEQUENCE [LARGE SCALE GENOMIC DNA]</scope>
    <source>
        <strain evidence="8 9">IBT 11181</strain>
    </source>
</reference>
<feature type="domain" description="FAD-binding" evidence="7">
    <location>
        <begin position="124"/>
        <end position="358"/>
    </location>
</feature>
<feature type="signal peptide" evidence="6">
    <location>
        <begin position="1"/>
        <end position="18"/>
    </location>
</feature>
<accession>A0A225AC38</accession>
<dbReference type="InterPro" id="IPR036188">
    <property type="entry name" value="FAD/NAD-bd_sf"/>
</dbReference>
<feature type="chain" id="PRO_5011968348" description="FAD-binding domain-containing protein" evidence="6">
    <location>
        <begin position="19"/>
        <end position="387"/>
    </location>
</feature>
<evidence type="ECO:0000313" key="8">
    <source>
        <dbReference type="EMBL" id="OKL58622.1"/>
    </source>
</evidence>
<evidence type="ECO:0000256" key="3">
    <source>
        <dbReference type="ARBA" id="ARBA00022827"/>
    </source>
</evidence>